<proteinExistence type="predicted"/>
<keyword evidence="2" id="KW-1185">Reference proteome</keyword>
<sequence length="233" mass="28298">MDFRQIRQQELRKALSYRRLVSYRISNKESHADIFGNYLWNIALSECFYPLLQSYEITLRNHFDHAIYCLYGEDWLLPTTKAHSFLCDKDREKIQKIIQRQGRELRHNQILSSLTLGFWTALSYREYEHKQKLYPVLFKNKDFMPQLPRSWRYREKLSKELGNINQFRNKIFHHEPICNNPKIKQQHDKILEVIGWMSPIVAEITRNLSRFDEVQKSKDKYLQMARELLKEEN</sequence>
<evidence type="ECO:0000313" key="2">
    <source>
        <dbReference type="Proteomes" id="UP000658720"/>
    </source>
</evidence>
<accession>A0ABR9VV63</accession>
<comment type="caution">
    <text evidence="1">The sequence shown here is derived from an EMBL/GenBank/DDBJ whole genome shotgun (WGS) entry which is preliminary data.</text>
</comment>
<dbReference type="EMBL" id="JADEVV010000024">
    <property type="protein sequence ID" value="MBE9254136.1"/>
    <property type="molecule type" value="Genomic_DNA"/>
</dbReference>
<protein>
    <submittedName>
        <fullName evidence="1">Abi family protein</fullName>
    </submittedName>
</protein>
<evidence type="ECO:0000313" key="1">
    <source>
        <dbReference type="EMBL" id="MBE9254136.1"/>
    </source>
</evidence>
<organism evidence="1 2">
    <name type="scientific">Synechocystis salina LEGE 00031</name>
    <dbReference type="NCBI Taxonomy" id="1828736"/>
    <lineage>
        <taxon>Bacteria</taxon>
        <taxon>Bacillati</taxon>
        <taxon>Cyanobacteriota</taxon>
        <taxon>Cyanophyceae</taxon>
        <taxon>Synechococcales</taxon>
        <taxon>Merismopediaceae</taxon>
        <taxon>Synechocystis</taxon>
    </lineage>
</organism>
<dbReference type="Proteomes" id="UP000658720">
    <property type="component" value="Unassembled WGS sequence"/>
</dbReference>
<gene>
    <name evidence="1" type="ORF">IQ217_09850</name>
</gene>
<reference evidence="1 2" key="1">
    <citation type="submission" date="2020-10" db="EMBL/GenBank/DDBJ databases">
        <authorList>
            <person name="Castelo-Branco R."/>
            <person name="Eusebio N."/>
            <person name="Adriana R."/>
            <person name="Vieira A."/>
            <person name="Brugerolle De Fraissinette N."/>
            <person name="Rezende De Castro R."/>
            <person name="Schneider M.P."/>
            <person name="Vasconcelos V."/>
            <person name="Leao P.N."/>
        </authorList>
    </citation>
    <scope>NUCLEOTIDE SEQUENCE [LARGE SCALE GENOMIC DNA]</scope>
    <source>
        <strain evidence="1 2">LEGE 00031</strain>
    </source>
</reference>
<name>A0ABR9VV63_9SYNC</name>
<dbReference type="RefSeq" id="WP_194019806.1">
    <property type="nucleotide sequence ID" value="NZ_JADEVV010000024.1"/>
</dbReference>